<organism evidence="2 3">
    <name type="scientific">Neptunicella marina</name>
    <dbReference type="NCBI Taxonomy" id="2125989"/>
    <lineage>
        <taxon>Bacteria</taxon>
        <taxon>Pseudomonadati</taxon>
        <taxon>Pseudomonadota</taxon>
        <taxon>Gammaproteobacteria</taxon>
        <taxon>Alteromonadales</taxon>
        <taxon>Alteromonadaceae</taxon>
        <taxon>Neptunicella</taxon>
    </lineage>
</organism>
<reference evidence="2" key="2">
    <citation type="submission" date="2020-08" db="EMBL/GenBank/DDBJ databases">
        <authorList>
            <person name="Lai Q."/>
        </authorList>
    </citation>
    <scope>NUCLEOTIDE SEQUENCE</scope>
    <source>
        <strain evidence="2">S27-2</strain>
    </source>
</reference>
<dbReference type="RefSeq" id="WP_186507288.1">
    <property type="nucleotide sequence ID" value="NZ_JACNEP010000010.1"/>
</dbReference>
<proteinExistence type="predicted"/>
<sequence>MQPTKLIKLIRTISMVTLFAGISGSAMANTQQYDVKFKTVPDVGLTPLTAIDFGSGMKLNSGSVCTMQVANATGAFYPGNSRLKIASGAADAEGATYGELAGTGCSYTTLTGTPGVYQITGVPGSTVKITLQSVSGTSFDFAPAGCASNYDGSSDGDSCTALLTDTQASVVLATSGDTVGNSAGSGTITSGSSIIVVGGDVTSNINFTTSQLYTETYTIDVTY</sequence>
<keyword evidence="1" id="KW-0732">Signal</keyword>
<dbReference type="AlphaFoldDB" id="A0A8J6M2V1"/>
<evidence type="ECO:0000256" key="1">
    <source>
        <dbReference type="SAM" id="SignalP"/>
    </source>
</evidence>
<name>A0A8J6M2V1_9ALTE</name>
<feature type="chain" id="PRO_5035203715" evidence="1">
    <location>
        <begin position="29"/>
        <end position="223"/>
    </location>
</feature>
<accession>A0A8J6M2V1</accession>
<evidence type="ECO:0000313" key="3">
    <source>
        <dbReference type="Proteomes" id="UP000601768"/>
    </source>
</evidence>
<dbReference type="Proteomes" id="UP000601768">
    <property type="component" value="Unassembled WGS sequence"/>
</dbReference>
<comment type="caution">
    <text evidence="2">The sequence shown here is derived from an EMBL/GenBank/DDBJ whole genome shotgun (WGS) entry which is preliminary data.</text>
</comment>
<keyword evidence="3" id="KW-1185">Reference proteome</keyword>
<protein>
    <submittedName>
        <fullName evidence="2">Uncharacterized protein</fullName>
    </submittedName>
</protein>
<gene>
    <name evidence="2" type="ORF">H8B19_12810</name>
</gene>
<reference evidence="2" key="1">
    <citation type="journal article" date="2018" name="Int. J. Syst. Evol. Microbiol.">
        <title>Neptunicella marina gen. nov., sp. nov., isolated from surface seawater.</title>
        <authorList>
            <person name="Liu X."/>
            <person name="Lai Q."/>
            <person name="Du Y."/>
            <person name="Zhang X."/>
            <person name="Liu Z."/>
            <person name="Sun F."/>
            <person name="Shao Z."/>
        </authorList>
    </citation>
    <scope>NUCLEOTIDE SEQUENCE</scope>
    <source>
        <strain evidence="2">S27-2</strain>
    </source>
</reference>
<evidence type="ECO:0000313" key="2">
    <source>
        <dbReference type="EMBL" id="MBC3766763.1"/>
    </source>
</evidence>
<feature type="signal peptide" evidence="1">
    <location>
        <begin position="1"/>
        <end position="28"/>
    </location>
</feature>
<dbReference type="EMBL" id="JACNEP010000010">
    <property type="protein sequence ID" value="MBC3766763.1"/>
    <property type="molecule type" value="Genomic_DNA"/>
</dbReference>